<dbReference type="InterPro" id="IPR036179">
    <property type="entry name" value="Ig-like_dom_sf"/>
</dbReference>
<reference evidence="5" key="1">
    <citation type="journal article" date="2014" name="PLoS ONE">
        <title>The genome and linkage map of the northern pike (Esox lucius): conserved synteny revealed between the salmonid sister group and the Neoteleostei.</title>
        <authorList>
            <person name="Rondeau E.B."/>
            <person name="Minkley D.R."/>
            <person name="Leong J.S."/>
            <person name="Messmer A.M."/>
            <person name="Jantzen J.R."/>
            <person name="von Schalburg K.R."/>
            <person name="Lemon C."/>
            <person name="Bird N.H."/>
            <person name="Koop B.F."/>
        </authorList>
    </citation>
    <scope>NUCLEOTIDE SEQUENCE</scope>
</reference>
<evidence type="ECO:0000313" key="4">
    <source>
        <dbReference type="Ensembl" id="ENSELUP00000057830.2"/>
    </source>
</evidence>
<evidence type="ECO:0000259" key="3">
    <source>
        <dbReference type="PROSITE" id="PS50835"/>
    </source>
</evidence>
<evidence type="ECO:0000256" key="1">
    <source>
        <dbReference type="SAM" id="Phobius"/>
    </source>
</evidence>
<feature type="domain" description="Ig-like" evidence="3">
    <location>
        <begin position="121"/>
        <end position="197"/>
    </location>
</feature>
<dbReference type="Ensembl" id="ENSELUT00000060609.2">
    <property type="protein sequence ID" value="ENSELUP00000057830.2"/>
    <property type="gene ID" value="ENSELUG00000024004.3"/>
</dbReference>
<dbReference type="Proteomes" id="UP000265140">
    <property type="component" value="Chromosome 25"/>
</dbReference>
<accession>A0A6Q2XXN9</accession>
<reference evidence="4" key="4">
    <citation type="submission" date="2025-09" db="UniProtKB">
        <authorList>
            <consortium name="Ensembl"/>
        </authorList>
    </citation>
    <scope>IDENTIFICATION</scope>
</reference>
<dbReference type="GeneTree" id="ENSGT00980000198730"/>
<evidence type="ECO:0000313" key="5">
    <source>
        <dbReference type="Proteomes" id="UP000265140"/>
    </source>
</evidence>
<feature type="chain" id="PRO_5044325667" description="Ig-like domain-containing protein" evidence="2">
    <location>
        <begin position="29"/>
        <end position="304"/>
    </location>
</feature>
<dbReference type="InterPro" id="IPR013783">
    <property type="entry name" value="Ig-like_fold"/>
</dbReference>
<dbReference type="PROSITE" id="PS50835">
    <property type="entry name" value="IG_LIKE"/>
    <property type="match status" value="1"/>
</dbReference>
<sequence>MMEFRRQEREWLTYLLIIIGLCFSISQTGEEMLTQVVGKSITFSNPTKQGGSLLYNGDNIAVVVEGRMDSSYKDSFKDRIQWDQETGQFTIKDLTTSDSGMYVVDGKGGAKTTYQLTVFDPVSRPMLTTADNETCSVECSVKNDRDVTLSWYSGEEIINKTSSPELSIKLSLPLVDILNRTSYICEAANPVTKVHVTFHVPTTCTETKVTDNDIERVRGSLIGAVMCVLVASGVLGLAIYLKKGRNRDVQDSSEREQAVHMYAEVTHSKPKHNQELGPCNEDLEVKSVYDHIQLHRMDILSGNV</sequence>
<organism evidence="4 5">
    <name type="scientific">Esox lucius</name>
    <name type="common">Northern pike</name>
    <dbReference type="NCBI Taxonomy" id="8010"/>
    <lineage>
        <taxon>Eukaryota</taxon>
        <taxon>Metazoa</taxon>
        <taxon>Chordata</taxon>
        <taxon>Craniata</taxon>
        <taxon>Vertebrata</taxon>
        <taxon>Euteleostomi</taxon>
        <taxon>Actinopterygii</taxon>
        <taxon>Neopterygii</taxon>
        <taxon>Teleostei</taxon>
        <taxon>Protacanthopterygii</taxon>
        <taxon>Esociformes</taxon>
        <taxon>Esocidae</taxon>
        <taxon>Esox</taxon>
    </lineage>
</organism>
<dbReference type="PANTHER" id="PTHR21063:SF4">
    <property type="entry name" value="CD48 ANTIGEN-RELATED"/>
    <property type="match status" value="1"/>
</dbReference>
<keyword evidence="1" id="KW-0812">Transmembrane</keyword>
<reference evidence="4" key="2">
    <citation type="submission" date="2020-02" db="EMBL/GenBank/DDBJ databases">
        <title>Esox lucius (northern pike) genome, fEsoLuc1, primary haplotype.</title>
        <authorList>
            <person name="Myers G."/>
            <person name="Karagic N."/>
            <person name="Meyer A."/>
            <person name="Pippel M."/>
            <person name="Reichard M."/>
            <person name="Winkler S."/>
            <person name="Tracey A."/>
            <person name="Sims Y."/>
            <person name="Howe K."/>
            <person name="Rhie A."/>
            <person name="Formenti G."/>
            <person name="Durbin R."/>
            <person name="Fedrigo O."/>
            <person name="Jarvis E.D."/>
        </authorList>
    </citation>
    <scope>NUCLEOTIDE SEQUENCE [LARGE SCALE GENOMIC DNA]</scope>
</reference>
<dbReference type="RefSeq" id="XP_019899299.3">
    <property type="nucleotide sequence ID" value="XM_020043740.3"/>
</dbReference>
<dbReference type="SUPFAM" id="SSF48726">
    <property type="entry name" value="Immunoglobulin"/>
    <property type="match status" value="2"/>
</dbReference>
<dbReference type="PANTHER" id="PTHR21063">
    <property type="entry name" value="LFA-3"/>
    <property type="match status" value="1"/>
</dbReference>
<reference evidence="4" key="3">
    <citation type="submission" date="2025-08" db="UniProtKB">
        <authorList>
            <consortium name="Ensembl"/>
        </authorList>
    </citation>
    <scope>IDENTIFICATION</scope>
</reference>
<name>A0A6Q2XXN9_ESOLU</name>
<feature type="signal peptide" evidence="2">
    <location>
        <begin position="1"/>
        <end position="28"/>
    </location>
</feature>
<proteinExistence type="predicted"/>
<dbReference type="Bgee" id="ENSELUG00000024004">
    <property type="expression patterns" value="Expressed in spleen and 14 other cell types or tissues"/>
</dbReference>
<feature type="transmembrane region" description="Helical" evidence="1">
    <location>
        <begin position="221"/>
        <end position="241"/>
    </location>
</feature>
<dbReference type="GeneID" id="106023671"/>
<dbReference type="AlphaFoldDB" id="A0A6Q2XXN9"/>
<keyword evidence="1" id="KW-0472">Membrane</keyword>
<keyword evidence="2" id="KW-0732">Signal</keyword>
<keyword evidence="5" id="KW-1185">Reference proteome</keyword>
<evidence type="ECO:0000256" key="2">
    <source>
        <dbReference type="SAM" id="SignalP"/>
    </source>
</evidence>
<dbReference type="InterPro" id="IPR007110">
    <property type="entry name" value="Ig-like_dom"/>
</dbReference>
<protein>
    <recommendedName>
        <fullName evidence="3">Ig-like domain-containing protein</fullName>
    </recommendedName>
</protein>
<keyword evidence="1" id="KW-1133">Transmembrane helix</keyword>
<dbReference type="Gene3D" id="2.60.40.10">
    <property type="entry name" value="Immunoglobulins"/>
    <property type="match status" value="2"/>
</dbReference>